<accession>A0A1V2HZH0</accession>
<dbReference type="EMBL" id="MOMC01000120">
    <property type="protein sequence ID" value="ONH22126.1"/>
    <property type="molecule type" value="Genomic_DNA"/>
</dbReference>
<sequence length="66" mass="7327">MEPTIVLLLAILLVVALIAPRLRARSLVPIVCILLGWYWSGLGFTATLAEIGHRIQNFVQSLPIQF</sequence>
<evidence type="ECO:0000313" key="1">
    <source>
        <dbReference type="EMBL" id="ONH22126.1"/>
    </source>
</evidence>
<dbReference type="AlphaFoldDB" id="A0A1V2HZH0"/>
<organism evidence="1 2">
    <name type="scientific">Pseudofrankia asymbiotica</name>
    <dbReference type="NCBI Taxonomy" id="1834516"/>
    <lineage>
        <taxon>Bacteria</taxon>
        <taxon>Bacillati</taxon>
        <taxon>Actinomycetota</taxon>
        <taxon>Actinomycetes</taxon>
        <taxon>Frankiales</taxon>
        <taxon>Frankiaceae</taxon>
        <taxon>Pseudofrankia</taxon>
    </lineage>
</organism>
<name>A0A1V2HZH0_9ACTN</name>
<dbReference type="STRING" id="1834516.BL253_36710"/>
<protein>
    <submittedName>
        <fullName evidence="1">Uncharacterized protein</fullName>
    </submittedName>
</protein>
<proteinExistence type="predicted"/>
<comment type="caution">
    <text evidence="1">The sequence shown here is derived from an EMBL/GenBank/DDBJ whole genome shotgun (WGS) entry which is preliminary data.</text>
</comment>
<keyword evidence="2" id="KW-1185">Reference proteome</keyword>
<dbReference type="Proteomes" id="UP000188929">
    <property type="component" value="Unassembled WGS sequence"/>
</dbReference>
<dbReference type="RefSeq" id="WP_076822763.1">
    <property type="nucleotide sequence ID" value="NZ_MOMC01000120.1"/>
</dbReference>
<reference evidence="2" key="1">
    <citation type="submission" date="2016-10" db="EMBL/GenBank/DDBJ databases">
        <title>Frankia sp. NRRL B-16386 Genome sequencing.</title>
        <authorList>
            <person name="Ghodhbane-Gtari F."/>
            <person name="Swanson E."/>
            <person name="Gueddou A."/>
            <person name="Hezbri K."/>
            <person name="Ktari K."/>
            <person name="Nouioui I."/>
            <person name="Morris K."/>
            <person name="Simpson S."/>
            <person name="Abebe-Akele F."/>
            <person name="Thomas K."/>
            <person name="Gtari M."/>
            <person name="Tisa L.S."/>
        </authorList>
    </citation>
    <scope>NUCLEOTIDE SEQUENCE [LARGE SCALE GENOMIC DNA]</scope>
    <source>
        <strain evidence="2">NRRL B-16386</strain>
    </source>
</reference>
<gene>
    <name evidence="1" type="ORF">BL253_36710</name>
</gene>
<evidence type="ECO:0000313" key="2">
    <source>
        <dbReference type="Proteomes" id="UP000188929"/>
    </source>
</evidence>